<keyword evidence="3" id="KW-1185">Reference proteome</keyword>
<protein>
    <submittedName>
        <fullName evidence="2">MBL fold metallo-hydrolase</fullName>
    </submittedName>
</protein>
<feature type="domain" description="Metallo-beta-lactamase" evidence="1">
    <location>
        <begin position="41"/>
        <end position="258"/>
    </location>
</feature>
<dbReference type="Proteomes" id="UP001593940">
    <property type="component" value="Unassembled WGS sequence"/>
</dbReference>
<dbReference type="InterPro" id="IPR036866">
    <property type="entry name" value="RibonucZ/Hydroxyglut_hydro"/>
</dbReference>
<comment type="caution">
    <text evidence="2">The sequence shown here is derived from an EMBL/GenBank/DDBJ whole genome shotgun (WGS) entry which is preliminary data.</text>
</comment>
<dbReference type="PANTHER" id="PTHR23131">
    <property type="entry name" value="ENDORIBONUCLEASE LACTB2"/>
    <property type="match status" value="1"/>
</dbReference>
<evidence type="ECO:0000313" key="2">
    <source>
        <dbReference type="EMBL" id="MFC1458594.1"/>
    </source>
</evidence>
<gene>
    <name evidence="2" type="ORF">ACETIH_18180</name>
</gene>
<dbReference type="InterPro" id="IPR048933">
    <property type="entry name" value="B_lactamase-like_C"/>
</dbReference>
<dbReference type="Pfam" id="PF00753">
    <property type="entry name" value="Lactamase_B"/>
    <property type="match status" value="1"/>
</dbReference>
<dbReference type="InterPro" id="IPR001279">
    <property type="entry name" value="Metallo-B-lactamas"/>
</dbReference>
<evidence type="ECO:0000259" key="1">
    <source>
        <dbReference type="SMART" id="SM00849"/>
    </source>
</evidence>
<reference evidence="2 3" key="1">
    <citation type="submission" date="2024-09" db="EMBL/GenBank/DDBJ databases">
        <title>Nodulacao em especies de Leguminosae Basais da Amazonia e Caracterizacao dos Rizobios e Bacterias Associadas aos Nodulos.</title>
        <authorList>
            <person name="Jambeiro I.C.A."/>
            <person name="Lopes I.S."/>
            <person name="Aguiar E.R.G.R."/>
            <person name="Santos A.F.J."/>
            <person name="Dos Santos J.M.F."/>
            <person name="Gross E."/>
        </authorList>
    </citation>
    <scope>NUCLEOTIDE SEQUENCE [LARGE SCALE GENOMIC DNA]</scope>
    <source>
        <strain evidence="2 3">BRUESC1165</strain>
    </source>
</reference>
<dbReference type="InterPro" id="IPR036388">
    <property type="entry name" value="WH-like_DNA-bd_sf"/>
</dbReference>
<dbReference type="SUPFAM" id="SSF56281">
    <property type="entry name" value="Metallo-hydrolase/oxidoreductase"/>
    <property type="match status" value="1"/>
</dbReference>
<dbReference type="SMART" id="SM00849">
    <property type="entry name" value="Lactamase_B"/>
    <property type="match status" value="1"/>
</dbReference>
<sequence>MLIHNPSLHFPFSEAPEPLSLMEVAPGVFWLRIKLPFKLDHINVYLIEDVVGWTLVDSGLGDPAGRDAWNFLLAGPLSNISITRLIVTHHHPDHVGAAGWLSRQLNAPLYMGETEYHIAQSILLSPSSLDTEDNRRFYLDHGLDAGVTSEVVALGREYQEIVTALPPTFCPLIPDDTIQIGRRNFLILSGAGHSVEQLMLYCPTDGLFFAADQVLAQISPNIGVWSAEPNGDPLSLYIRSLDDLKKRVSEGALILPGHGLPFYGLHKRINELMDHHRSRCAIIETACGDVPRSASELTKLLFPRVQDIHQMRFAFSETLAHINAMVTSHRLQWVKGNGYPRKVVRLDPAKHGLT</sequence>
<dbReference type="InterPro" id="IPR050662">
    <property type="entry name" value="Sec-metab_biosynth-thioest"/>
</dbReference>
<evidence type="ECO:0000313" key="3">
    <source>
        <dbReference type="Proteomes" id="UP001593940"/>
    </source>
</evidence>
<dbReference type="Pfam" id="PF21221">
    <property type="entry name" value="B_lactamase-like_C"/>
    <property type="match status" value="1"/>
</dbReference>
<name>A0ABV6YBH2_9HYPH</name>
<dbReference type="Gene3D" id="3.60.15.10">
    <property type="entry name" value="Ribonuclease Z/Hydroxyacylglutathione hydrolase-like"/>
    <property type="match status" value="1"/>
</dbReference>
<accession>A0ABV6YBH2</accession>
<dbReference type="EMBL" id="JBHOMY010000058">
    <property type="protein sequence ID" value="MFC1458594.1"/>
    <property type="molecule type" value="Genomic_DNA"/>
</dbReference>
<dbReference type="Gene3D" id="1.10.10.10">
    <property type="entry name" value="Winged helix-like DNA-binding domain superfamily/Winged helix DNA-binding domain"/>
    <property type="match status" value="1"/>
</dbReference>
<proteinExistence type="predicted"/>
<dbReference type="RefSeq" id="WP_377030502.1">
    <property type="nucleotide sequence ID" value="NZ_JBHOMY010000058.1"/>
</dbReference>
<organism evidence="2 3">
    <name type="scientific">Microvirga arabica</name>
    <dbReference type="NCBI Taxonomy" id="1128671"/>
    <lineage>
        <taxon>Bacteria</taxon>
        <taxon>Pseudomonadati</taxon>
        <taxon>Pseudomonadota</taxon>
        <taxon>Alphaproteobacteria</taxon>
        <taxon>Hyphomicrobiales</taxon>
        <taxon>Methylobacteriaceae</taxon>
        <taxon>Microvirga</taxon>
    </lineage>
</organism>
<dbReference type="PANTHER" id="PTHR23131:SF4">
    <property type="entry name" value="METALLO-BETA-LACTAMASE SUPERFAMILY POTEIN"/>
    <property type="match status" value="1"/>
</dbReference>